<evidence type="ECO:0000259" key="6">
    <source>
        <dbReference type="Pfam" id="PF04357"/>
    </source>
</evidence>
<protein>
    <submittedName>
        <fullName evidence="7">Autotransporter secretion inner membrane protein TamB</fullName>
    </submittedName>
</protein>
<dbReference type="Pfam" id="PF04357">
    <property type="entry name" value="TamB"/>
    <property type="match status" value="1"/>
</dbReference>
<dbReference type="PANTHER" id="PTHR36985:SF1">
    <property type="entry name" value="TRANSLOCATION AND ASSEMBLY MODULE SUBUNIT TAMB"/>
    <property type="match status" value="1"/>
</dbReference>
<dbReference type="Proteomes" id="UP000199533">
    <property type="component" value="Unassembled WGS sequence"/>
</dbReference>
<keyword evidence="8" id="KW-1185">Reference proteome</keyword>
<feature type="domain" description="Translocation and assembly module TamB C-terminal" evidence="6">
    <location>
        <begin position="978"/>
        <end position="1325"/>
    </location>
</feature>
<dbReference type="EMBL" id="FOSP01000013">
    <property type="protein sequence ID" value="SFK72020.1"/>
    <property type="molecule type" value="Genomic_DNA"/>
</dbReference>
<proteinExistence type="predicted"/>
<dbReference type="RefSeq" id="WP_090699572.1">
    <property type="nucleotide sequence ID" value="NZ_FOSP01000013.1"/>
</dbReference>
<keyword evidence="2 5" id="KW-0812">Transmembrane</keyword>
<gene>
    <name evidence="7" type="ORF">SAMN05216302_101357</name>
</gene>
<feature type="transmembrane region" description="Helical" evidence="5">
    <location>
        <begin position="30"/>
        <end position="49"/>
    </location>
</feature>
<keyword evidence="4 5" id="KW-0472">Membrane</keyword>
<evidence type="ECO:0000313" key="7">
    <source>
        <dbReference type="EMBL" id="SFK72020.1"/>
    </source>
</evidence>
<accession>A0A1I4BUB0</accession>
<comment type="subcellular location">
    <subcellularLocation>
        <location evidence="1">Membrane</location>
        <topology evidence="1">Single-pass membrane protein</topology>
    </subcellularLocation>
</comment>
<organism evidence="7 8">
    <name type="scientific">Nitrosomonas aestuarii</name>
    <dbReference type="NCBI Taxonomy" id="52441"/>
    <lineage>
        <taxon>Bacteria</taxon>
        <taxon>Pseudomonadati</taxon>
        <taxon>Pseudomonadota</taxon>
        <taxon>Betaproteobacteria</taxon>
        <taxon>Nitrosomonadales</taxon>
        <taxon>Nitrosomonadaceae</taxon>
        <taxon>Nitrosomonas</taxon>
    </lineage>
</organism>
<dbReference type="GO" id="GO:0097347">
    <property type="term" value="C:TAM protein secretion complex"/>
    <property type="evidence" value="ECO:0007669"/>
    <property type="project" value="TreeGrafter"/>
</dbReference>
<evidence type="ECO:0000256" key="3">
    <source>
        <dbReference type="ARBA" id="ARBA00022989"/>
    </source>
</evidence>
<dbReference type="GO" id="GO:0005886">
    <property type="term" value="C:plasma membrane"/>
    <property type="evidence" value="ECO:0007669"/>
    <property type="project" value="InterPro"/>
</dbReference>
<evidence type="ECO:0000256" key="1">
    <source>
        <dbReference type="ARBA" id="ARBA00004167"/>
    </source>
</evidence>
<name>A0A1I4BUB0_9PROT</name>
<dbReference type="OrthoDB" id="5288149at2"/>
<reference evidence="8" key="1">
    <citation type="submission" date="2016-10" db="EMBL/GenBank/DDBJ databases">
        <authorList>
            <person name="Varghese N."/>
            <person name="Submissions S."/>
        </authorList>
    </citation>
    <scope>NUCLEOTIDE SEQUENCE [LARGE SCALE GENOMIC DNA]</scope>
    <source>
        <strain evidence="8">Nm69</strain>
    </source>
</reference>
<sequence>MNIREHNSNLDTRNKPCSKNTRTAFRFKKYAIALLITLMTVTGGGYWLLNTAAGLQWLLSAATRMSNEALQIEGINGTVSALQIDRLYFHDETLQLAVQQLKLDWSPGQLLTGKLLFHEISAQLLDVHTAPAQEEDTEETTLPDNLELPIAISLKNLFVDKIRIYSMDDDQSGRQPDFSLADLSIRLESHAQQHQIKHLSFNSMFGALEASAQIRSMRPFKLDATIQLDNAEKWGVTHAVLTGSLKQLGIQIEHHHQPMQGTINAQLQPFAQNPLAMITSLRATITEFNPATLLPDKPEIPKANLALQATFNQNNENQLTGILTLRNSAIAPLDQNGVPLAGISTTILMTDETLKLGDLKIQLPEQGLIDGIITWQFEEAIGLAELSVSNLNPSAIDTQLQAAKINGLVQLTGDADEQHVSIKLNDQSLKLDAAVTRTAGLILLEQLDLRHGQSSLTGKGEFNPDNEDKADDRQRQSFHFTGQLRQFNIADFVKAPESSLNTKLTLAGSLSPELSARLDYQFEKSHFNQQPVTGKGRITFEQPLVLTGKADFQVGSNQVTINGQFGKPSDALALNIAAPSLTQIGLGLAGAIKAQIDLKGTMDLPLIDFDIDSEKLALPGHHAFENLSAEGKLHEEALSLILTVNQYRSGGETQIKQLNLKVSGKKSWHTLQTDLRIDDEMAVTMQADGGIFGLDKPATTPNWRGQLSHLSVSGQVPVQLQAPTAINLSSEQVLVNDAQFAIAGGLAVIDSIFWSPENWESSGHFTGIGLHPESDLIPQDKILRLGGQWAVQNHGQLKGEVEISREKGDWHLPGELPQPIGLQMVKLHASARDNQLTGKLDLISAHIGKVKARITLPVTYSKKNNFFPSHTKLDGQLNLKAADLSWLDHLMDNPIQTAGQVELQASIAGTLDQPILEGDIRGENLAVALLDHGLDLQQGQLAASFNQSALHINKLSFMSPNEAPPKDRLLNKLQLEDKPGSLEISGSLGFADNTHQLTVALDHIYLVNPPHYWIVASGKSTVQMLDNVIDLSGELIANAGLIMQPPVSRPQLADDIIVAENKTESQEDSQTDEQTTIVNLHATLDLGKQFFLRVAGLEGRLDGSLQMQNDESGDLSVVGSIATRQTTFKAYGQDLTVERGIVNFQGPIDDPGLNILAVRKGLEVEAGVEIAGSVRHPRIKLVSTPHVPDTEKLSWIALGRAPDASGLDSSLLITAASSILGGESGGITSQISDMLGVDEISFRQGSTTPSGSLTNPVGLASSTLGGQIGTVGKRISSRAYLSYERGITTATAGITKLTYNLTPKITVVTQAGEDSAIDLFYTFRFD</sequence>
<evidence type="ECO:0000256" key="4">
    <source>
        <dbReference type="ARBA" id="ARBA00023136"/>
    </source>
</evidence>
<dbReference type="InterPro" id="IPR007452">
    <property type="entry name" value="TamB_C"/>
</dbReference>
<dbReference type="PANTHER" id="PTHR36985">
    <property type="entry name" value="TRANSLOCATION AND ASSEMBLY MODULE SUBUNIT TAMB"/>
    <property type="match status" value="1"/>
</dbReference>
<dbReference type="STRING" id="52441.SAMN05216302_101357"/>
<dbReference type="GO" id="GO:0009306">
    <property type="term" value="P:protein secretion"/>
    <property type="evidence" value="ECO:0007669"/>
    <property type="project" value="InterPro"/>
</dbReference>
<evidence type="ECO:0000256" key="5">
    <source>
        <dbReference type="SAM" id="Phobius"/>
    </source>
</evidence>
<keyword evidence="3 5" id="KW-1133">Transmembrane helix</keyword>
<evidence type="ECO:0000256" key="2">
    <source>
        <dbReference type="ARBA" id="ARBA00022692"/>
    </source>
</evidence>
<evidence type="ECO:0000313" key="8">
    <source>
        <dbReference type="Proteomes" id="UP000199533"/>
    </source>
</evidence>